<dbReference type="GO" id="GO:0005777">
    <property type="term" value="C:peroxisome"/>
    <property type="evidence" value="ECO:0007669"/>
    <property type="project" value="TreeGrafter"/>
</dbReference>
<dbReference type="NCBIfam" id="NF005559">
    <property type="entry name" value="PRK07231.1"/>
    <property type="match status" value="1"/>
</dbReference>
<dbReference type="InterPro" id="IPR002347">
    <property type="entry name" value="SDR_fam"/>
</dbReference>
<evidence type="ECO:0000313" key="4">
    <source>
        <dbReference type="Ensembl" id="ENSCANP00000023724.1"/>
    </source>
</evidence>
<sequence length="271" mass="29171">MHKAGLLGHCVRAWKSVRMASSRMTRRDLLANKVSLSLSTHRIGFAITRRLAQDGAHVVVNSWKQQNVDQAVATLQGKGLSMTGTTENLEQLVATAVKLHGGIDILVSNAAVSPVFGSLMDIAKEVWDKTLDINVKAPALMTKAVVPEMEKRGGGSVVIVASIAALSPFPGLSPYSVSKTALLGLTKTLAVELAPRNIRVNCLAPGLIKTSFSRMLWMDKEEEERMKETLQIRRLGEPKDCAGIVSFLRSEDASYITGETVVVGGGTLSHL</sequence>
<keyword evidence="5" id="KW-1185">Reference proteome</keyword>
<name>A0A2K5J490_COLAP</name>
<accession>A0A2K5J490</accession>
<evidence type="ECO:0000256" key="2">
    <source>
        <dbReference type="ARBA" id="ARBA00022857"/>
    </source>
</evidence>
<reference evidence="4" key="1">
    <citation type="submission" date="2025-08" db="UniProtKB">
        <authorList>
            <consortium name="Ensembl"/>
        </authorList>
    </citation>
    <scope>IDENTIFICATION</scope>
</reference>
<dbReference type="PANTHER" id="PTHR43943">
    <property type="entry name" value="DEHYDROGENASE/REDUCTASE (SDR FAMILY) MEMBER 4"/>
    <property type="match status" value="1"/>
</dbReference>
<evidence type="ECO:0008006" key="6">
    <source>
        <dbReference type="Google" id="ProtNLM"/>
    </source>
</evidence>
<dbReference type="GO" id="GO:0042574">
    <property type="term" value="P:retinal metabolic process"/>
    <property type="evidence" value="ECO:0007669"/>
    <property type="project" value="TreeGrafter"/>
</dbReference>
<dbReference type="SUPFAM" id="SSF51735">
    <property type="entry name" value="NAD(P)-binding Rossmann-fold domains"/>
    <property type="match status" value="1"/>
</dbReference>
<dbReference type="PRINTS" id="PR00081">
    <property type="entry name" value="GDHRDH"/>
</dbReference>
<evidence type="ECO:0000256" key="1">
    <source>
        <dbReference type="ARBA" id="ARBA00006484"/>
    </source>
</evidence>
<protein>
    <recommendedName>
        <fullName evidence="6">Dehydrogenase/reductase 4</fullName>
    </recommendedName>
</protein>
<dbReference type="FunFam" id="3.40.50.720:FF:000084">
    <property type="entry name" value="Short-chain dehydrogenase reductase"/>
    <property type="match status" value="1"/>
</dbReference>
<dbReference type="InterPro" id="IPR036291">
    <property type="entry name" value="NAD(P)-bd_dom_sf"/>
</dbReference>
<keyword evidence="2" id="KW-0521">NADP</keyword>
<organism evidence="4 5">
    <name type="scientific">Colobus angolensis palliatus</name>
    <name type="common">Peters' Angolan colobus</name>
    <dbReference type="NCBI Taxonomy" id="336983"/>
    <lineage>
        <taxon>Eukaryota</taxon>
        <taxon>Metazoa</taxon>
        <taxon>Chordata</taxon>
        <taxon>Craniata</taxon>
        <taxon>Vertebrata</taxon>
        <taxon>Euteleostomi</taxon>
        <taxon>Mammalia</taxon>
        <taxon>Eutheria</taxon>
        <taxon>Euarchontoglires</taxon>
        <taxon>Primates</taxon>
        <taxon>Haplorrhini</taxon>
        <taxon>Catarrhini</taxon>
        <taxon>Cercopithecidae</taxon>
        <taxon>Colobinae</taxon>
        <taxon>Colobus</taxon>
    </lineage>
</organism>
<comment type="similarity">
    <text evidence="1">Belongs to the short-chain dehydrogenases/reductases (SDR) family.</text>
</comment>
<dbReference type="OMA" id="NCTQEAW"/>
<dbReference type="Pfam" id="PF13561">
    <property type="entry name" value="adh_short_C2"/>
    <property type="match status" value="1"/>
</dbReference>
<evidence type="ECO:0000313" key="5">
    <source>
        <dbReference type="Proteomes" id="UP000233080"/>
    </source>
</evidence>
<evidence type="ECO:0000256" key="3">
    <source>
        <dbReference type="ARBA" id="ARBA00023002"/>
    </source>
</evidence>
<dbReference type="Gene3D" id="3.40.50.720">
    <property type="entry name" value="NAD(P)-binding Rossmann-like Domain"/>
    <property type="match status" value="1"/>
</dbReference>
<dbReference type="Ensembl" id="ENSCANT00000046714.1">
    <property type="protein sequence ID" value="ENSCANP00000023724.1"/>
    <property type="gene ID" value="ENSCANG00000035212.1"/>
</dbReference>
<dbReference type="STRING" id="336983.ENSCANP00000023724"/>
<dbReference type="PANTHER" id="PTHR43943:SF8">
    <property type="entry name" value="DEHYDROGENASE_REDUCTASE SDR FAMILY MEMBER 4-RELATED"/>
    <property type="match status" value="1"/>
</dbReference>
<reference evidence="4" key="2">
    <citation type="submission" date="2025-09" db="UniProtKB">
        <authorList>
            <consortium name="Ensembl"/>
        </authorList>
    </citation>
    <scope>IDENTIFICATION</scope>
</reference>
<dbReference type="Proteomes" id="UP000233080">
    <property type="component" value="Unassembled WGS sequence"/>
</dbReference>
<dbReference type="InterPro" id="IPR020904">
    <property type="entry name" value="Sc_DH/Rdtase_CS"/>
</dbReference>
<dbReference type="PROSITE" id="PS00061">
    <property type="entry name" value="ADH_SHORT"/>
    <property type="match status" value="1"/>
</dbReference>
<dbReference type="AlphaFoldDB" id="A0A2K5J490"/>
<keyword evidence="3" id="KW-0560">Oxidoreductase</keyword>
<dbReference type="GO" id="GO:0004090">
    <property type="term" value="F:carbonyl reductase (NADPH) activity"/>
    <property type="evidence" value="ECO:0007669"/>
    <property type="project" value="TreeGrafter"/>
</dbReference>
<proteinExistence type="inferred from homology"/>
<dbReference type="PRINTS" id="PR00080">
    <property type="entry name" value="SDRFAMILY"/>
</dbReference>